<protein>
    <submittedName>
        <fullName evidence="1">Uncharacterized protein</fullName>
    </submittedName>
</protein>
<reference evidence="1" key="2">
    <citation type="journal article" date="2015" name="Fish Shellfish Immunol.">
        <title>Early steps in the European eel (Anguilla anguilla)-Vibrio vulnificus interaction in the gills: Role of the RtxA13 toxin.</title>
        <authorList>
            <person name="Callol A."/>
            <person name="Pajuelo D."/>
            <person name="Ebbesson L."/>
            <person name="Teles M."/>
            <person name="MacKenzie S."/>
            <person name="Amaro C."/>
        </authorList>
    </citation>
    <scope>NUCLEOTIDE SEQUENCE</scope>
</reference>
<dbReference type="AlphaFoldDB" id="A0A0E9PMP1"/>
<reference evidence="1" key="1">
    <citation type="submission" date="2014-11" db="EMBL/GenBank/DDBJ databases">
        <authorList>
            <person name="Amaro Gonzalez C."/>
        </authorList>
    </citation>
    <scope>NUCLEOTIDE SEQUENCE</scope>
</reference>
<evidence type="ECO:0000313" key="1">
    <source>
        <dbReference type="EMBL" id="JAH05572.1"/>
    </source>
</evidence>
<accession>A0A0E9PMP1</accession>
<name>A0A0E9PMP1_ANGAN</name>
<proteinExistence type="predicted"/>
<organism evidence="1">
    <name type="scientific">Anguilla anguilla</name>
    <name type="common">European freshwater eel</name>
    <name type="synonym">Muraena anguilla</name>
    <dbReference type="NCBI Taxonomy" id="7936"/>
    <lineage>
        <taxon>Eukaryota</taxon>
        <taxon>Metazoa</taxon>
        <taxon>Chordata</taxon>
        <taxon>Craniata</taxon>
        <taxon>Vertebrata</taxon>
        <taxon>Euteleostomi</taxon>
        <taxon>Actinopterygii</taxon>
        <taxon>Neopterygii</taxon>
        <taxon>Teleostei</taxon>
        <taxon>Anguilliformes</taxon>
        <taxon>Anguillidae</taxon>
        <taxon>Anguilla</taxon>
    </lineage>
</organism>
<dbReference type="EMBL" id="GBXM01103005">
    <property type="protein sequence ID" value="JAH05572.1"/>
    <property type="molecule type" value="Transcribed_RNA"/>
</dbReference>
<sequence>MYKMSLFSNLSDNSKPAAACPLNLERISS</sequence>